<reference evidence="4" key="1">
    <citation type="submission" date="2016-06" db="EMBL/GenBank/DDBJ databases">
        <title>Draft genome sequence of Desulfoplanes formicivorans strain Pf12B.</title>
        <authorList>
            <person name="Watanabe M."/>
            <person name="Kojima H."/>
            <person name="Fukui M."/>
        </authorList>
    </citation>
    <scope>NUCLEOTIDE SEQUENCE [LARGE SCALE GENOMIC DNA]</scope>
    <source>
        <strain evidence="4">Pf12B</strain>
    </source>
</reference>
<feature type="coiled-coil region" evidence="1">
    <location>
        <begin position="116"/>
        <end position="143"/>
    </location>
</feature>
<accession>A0A194AJ67</accession>
<dbReference type="Pfam" id="PF13426">
    <property type="entry name" value="PAS_9"/>
    <property type="match status" value="1"/>
</dbReference>
<comment type="caution">
    <text evidence="3">The sequence shown here is derived from an EMBL/GenBank/DDBJ whole genome shotgun (WGS) entry which is preliminary data.</text>
</comment>
<sequence>MKNNEIYISLFQNNHSVMLVIHPDTGEIMDANDQACRYYGYSWEEMTNMTILDINTLTPEEVKQEMHKAKQELRNHFLFRHQLANGDIRDVEVYSGPIMFKGEKLLYTIVYDITERNRKEREREELIEKLEKALTEIRQLQGIIPICASCKQIRDDKGAWKQLEAYISEHSEAEFSHGICPDCATRLYPELRLNAPINTRATGMK</sequence>
<dbReference type="Proteomes" id="UP000095200">
    <property type="component" value="Unassembled WGS sequence"/>
</dbReference>
<keyword evidence="1" id="KW-0175">Coiled coil</keyword>
<dbReference type="PROSITE" id="PS50112">
    <property type="entry name" value="PAS"/>
    <property type="match status" value="1"/>
</dbReference>
<evidence type="ECO:0000259" key="2">
    <source>
        <dbReference type="PROSITE" id="PS50112"/>
    </source>
</evidence>
<name>A0A194AJ67_9BACT</name>
<dbReference type="NCBIfam" id="TIGR00229">
    <property type="entry name" value="sensory_box"/>
    <property type="match status" value="1"/>
</dbReference>
<dbReference type="InterPro" id="IPR035965">
    <property type="entry name" value="PAS-like_dom_sf"/>
</dbReference>
<evidence type="ECO:0000313" key="4">
    <source>
        <dbReference type="Proteomes" id="UP000095200"/>
    </source>
</evidence>
<dbReference type="InterPro" id="IPR000014">
    <property type="entry name" value="PAS"/>
</dbReference>
<keyword evidence="4" id="KW-1185">Reference proteome</keyword>
<dbReference type="SUPFAM" id="SSF55785">
    <property type="entry name" value="PYP-like sensor domain (PAS domain)"/>
    <property type="match status" value="1"/>
</dbReference>
<evidence type="ECO:0000256" key="1">
    <source>
        <dbReference type="SAM" id="Coils"/>
    </source>
</evidence>
<gene>
    <name evidence="3" type="ORF">DPF_1826</name>
</gene>
<dbReference type="CDD" id="cd00130">
    <property type="entry name" value="PAS"/>
    <property type="match status" value="1"/>
</dbReference>
<organism evidence="3 4">
    <name type="scientific">Desulfoplanes formicivorans</name>
    <dbReference type="NCBI Taxonomy" id="1592317"/>
    <lineage>
        <taxon>Bacteria</taxon>
        <taxon>Pseudomonadati</taxon>
        <taxon>Thermodesulfobacteriota</taxon>
        <taxon>Desulfovibrionia</taxon>
        <taxon>Desulfovibrionales</taxon>
        <taxon>Desulfoplanaceae</taxon>
        <taxon>Desulfoplanes</taxon>
    </lineage>
</organism>
<proteinExistence type="predicted"/>
<dbReference type="RefSeq" id="WP_069859289.1">
    <property type="nucleotide sequence ID" value="NZ_BDFE01000016.1"/>
</dbReference>
<dbReference type="OrthoDB" id="9787818at2"/>
<dbReference type="SMART" id="SM00091">
    <property type="entry name" value="PAS"/>
    <property type="match status" value="1"/>
</dbReference>
<dbReference type="EMBL" id="BDFE01000016">
    <property type="protein sequence ID" value="GAU09106.1"/>
    <property type="molecule type" value="Genomic_DNA"/>
</dbReference>
<dbReference type="Gene3D" id="3.30.450.20">
    <property type="entry name" value="PAS domain"/>
    <property type="match status" value="1"/>
</dbReference>
<feature type="domain" description="PAS" evidence="2">
    <location>
        <begin position="3"/>
        <end position="76"/>
    </location>
</feature>
<dbReference type="STRING" id="1592317.DPF_1826"/>
<evidence type="ECO:0000313" key="3">
    <source>
        <dbReference type="EMBL" id="GAU09106.1"/>
    </source>
</evidence>
<dbReference type="AlphaFoldDB" id="A0A194AJ67"/>
<protein>
    <recommendedName>
        <fullName evidence="2">PAS domain-containing protein</fullName>
    </recommendedName>
</protein>